<evidence type="ECO:0000256" key="1">
    <source>
        <dbReference type="SAM" id="MobiDB-lite"/>
    </source>
</evidence>
<name>A0A9W6LSW8_9HYPH</name>
<dbReference type="EMBL" id="BSEC01000001">
    <property type="protein sequence ID" value="GLI94130.1"/>
    <property type="molecule type" value="Genomic_DNA"/>
</dbReference>
<evidence type="ECO:0000313" key="2">
    <source>
        <dbReference type="EMBL" id="GLI94130.1"/>
    </source>
</evidence>
<reference evidence="2" key="1">
    <citation type="journal article" date="2023" name="Int. J. Syst. Evol. Microbiol.">
        <title>Methylocystis iwaonis sp. nov., a type II methane-oxidizing bacterium from surface soil of a rice paddy field in Japan, and emended description of the genus Methylocystis (ex Whittenbury et al. 1970) Bowman et al. 1993.</title>
        <authorList>
            <person name="Kaise H."/>
            <person name="Sawadogo J.B."/>
            <person name="Alam M.S."/>
            <person name="Ueno C."/>
            <person name="Dianou D."/>
            <person name="Shinjo R."/>
            <person name="Asakawa S."/>
        </authorList>
    </citation>
    <scope>NUCLEOTIDE SEQUENCE</scope>
    <source>
        <strain evidence="2">LMG27198</strain>
    </source>
</reference>
<gene>
    <name evidence="2" type="ORF">LMG27198_31220</name>
</gene>
<proteinExistence type="predicted"/>
<sequence length="68" mass="7201">MGAALAASGSVALEGKRVAKNEPPTIQRTGQGQDDTAMQALCREILVDTDEGYGVTNHEARVVCDDLR</sequence>
<evidence type="ECO:0000313" key="3">
    <source>
        <dbReference type="Proteomes" id="UP001144323"/>
    </source>
</evidence>
<feature type="compositionally biased region" description="Polar residues" evidence="1">
    <location>
        <begin position="24"/>
        <end position="34"/>
    </location>
</feature>
<protein>
    <submittedName>
        <fullName evidence="2">Uncharacterized protein</fullName>
    </submittedName>
</protein>
<dbReference type="AlphaFoldDB" id="A0A9W6LSW8"/>
<organism evidence="2 3">
    <name type="scientific">Methylocystis echinoides</name>
    <dbReference type="NCBI Taxonomy" id="29468"/>
    <lineage>
        <taxon>Bacteria</taxon>
        <taxon>Pseudomonadati</taxon>
        <taxon>Pseudomonadota</taxon>
        <taxon>Alphaproteobacteria</taxon>
        <taxon>Hyphomicrobiales</taxon>
        <taxon>Methylocystaceae</taxon>
        <taxon>Methylocystis</taxon>
    </lineage>
</organism>
<accession>A0A9W6LSW8</accession>
<dbReference type="Proteomes" id="UP001144323">
    <property type="component" value="Unassembled WGS sequence"/>
</dbReference>
<feature type="region of interest" description="Disordered" evidence="1">
    <location>
        <begin position="1"/>
        <end position="34"/>
    </location>
</feature>
<dbReference type="RefSeq" id="WP_281804148.1">
    <property type="nucleotide sequence ID" value="NZ_BSEC01000001.1"/>
</dbReference>
<feature type="compositionally biased region" description="Low complexity" evidence="1">
    <location>
        <begin position="1"/>
        <end position="13"/>
    </location>
</feature>
<keyword evidence="3" id="KW-1185">Reference proteome</keyword>
<comment type="caution">
    <text evidence="2">The sequence shown here is derived from an EMBL/GenBank/DDBJ whole genome shotgun (WGS) entry which is preliminary data.</text>
</comment>